<comment type="caution">
    <text evidence="2">The sequence shown here is derived from an EMBL/GenBank/DDBJ whole genome shotgun (WGS) entry which is preliminary data.</text>
</comment>
<evidence type="ECO:0000259" key="1">
    <source>
        <dbReference type="Pfam" id="PF16363"/>
    </source>
</evidence>
<dbReference type="AlphaFoldDB" id="U3AFF9"/>
<proteinExistence type="predicted"/>
<dbReference type="Pfam" id="PF16363">
    <property type="entry name" value="GDP_Man_Dehyd"/>
    <property type="match status" value="1"/>
</dbReference>
<evidence type="ECO:0000313" key="2">
    <source>
        <dbReference type="EMBL" id="GAD53518.1"/>
    </source>
</evidence>
<evidence type="ECO:0000313" key="3">
    <source>
        <dbReference type="Proteomes" id="UP000016986"/>
    </source>
</evidence>
<dbReference type="SUPFAM" id="SSF51735">
    <property type="entry name" value="NAD(P)-binding Rossmann-fold domains"/>
    <property type="match status" value="1"/>
</dbReference>
<gene>
    <name evidence="2" type="ORF">MBEHAL_2278</name>
</gene>
<sequence>MIKGSTDRVRDFVYIDDVVDAWMLTRNAPEAFGETFNVATGTPTTVGELVECMLEEAGSPDFPVEVVGGTPGDQFAIHGDASKLNETLGWSPTVSVEEGLARMVAAEKEL</sequence>
<organism evidence="2 3">
    <name type="scientific">Halarchaeum acidiphilum MH1-52-1</name>
    <dbReference type="NCBI Taxonomy" id="1261545"/>
    <lineage>
        <taxon>Archaea</taxon>
        <taxon>Methanobacteriati</taxon>
        <taxon>Methanobacteriota</taxon>
        <taxon>Stenosarchaea group</taxon>
        <taxon>Halobacteria</taxon>
        <taxon>Halobacteriales</taxon>
        <taxon>Halobacteriaceae</taxon>
    </lineage>
</organism>
<keyword evidence="3" id="KW-1185">Reference proteome</keyword>
<reference evidence="2 3" key="1">
    <citation type="submission" date="2013-09" db="EMBL/GenBank/DDBJ databases">
        <title>Whole genome sequencing of Halarchaeum acidiphilum strain MH1-52-1.</title>
        <authorList>
            <person name="Shimane Y."/>
            <person name="Minegishi H."/>
            <person name="Nishi S."/>
            <person name="Echigo A."/>
            <person name="Shuto A."/>
            <person name="Konishi M."/>
            <person name="Ito T."/>
            <person name="Ohkuma M."/>
            <person name="Ohta Y."/>
            <person name="Nagano Y."/>
            <person name="Tsubouchi T."/>
            <person name="Mori K."/>
            <person name="Usui K."/>
            <person name="Kamekura M."/>
            <person name="Usami R."/>
            <person name="Takaki Y."/>
            <person name="Hatada Y."/>
        </authorList>
    </citation>
    <scope>NUCLEOTIDE SEQUENCE [LARGE SCALE GENOMIC DNA]</scope>
    <source>
        <strain evidence="2 3">JCM 16109</strain>
    </source>
</reference>
<dbReference type="EMBL" id="BATA01000072">
    <property type="protein sequence ID" value="GAD53518.1"/>
    <property type="molecule type" value="Genomic_DNA"/>
</dbReference>
<dbReference type="Gene3D" id="3.40.50.720">
    <property type="entry name" value="NAD(P)-binding Rossmann-like Domain"/>
    <property type="match status" value="1"/>
</dbReference>
<protein>
    <submittedName>
        <fullName evidence="2">UDP-glucose 4-epimerase</fullName>
    </submittedName>
</protein>
<dbReference type="PRINTS" id="PR01713">
    <property type="entry name" value="NUCEPIMERASE"/>
</dbReference>
<dbReference type="Proteomes" id="UP000016986">
    <property type="component" value="Unassembled WGS sequence"/>
</dbReference>
<dbReference type="Gene3D" id="3.90.25.10">
    <property type="entry name" value="UDP-galactose 4-epimerase, domain 1"/>
    <property type="match status" value="1"/>
</dbReference>
<accession>U3AFF9</accession>
<feature type="domain" description="NAD(P)-binding" evidence="1">
    <location>
        <begin position="4"/>
        <end position="103"/>
    </location>
</feature>
<dbReference type="InterPro" id="IPR036291">
    <property type="entry name" value="NAD(P)-bd_dom_sf"/>
</dbReference>
<name>U3AFF9_9EURY</name>
<dbReference type="eggNOG" id="arCOG01369">
    <property type="taxonomic scope" value="Archaea"/>
</dbReference>
<dbReference type="PANTHER" id="PTHR43000">
    <property type="entry name" value="DTDP-D-GLUCOSE 4,6-DEHYDRATASE-RELATED"/>
    <property type="match status" value="1"/>
</dbReference>
<dbReference type="InterPro" id="IPR016040">
    <property type="entry name" value="NAD(P)-bd_dom"/>
</dbReference>